<evidence type="ECO:0000256" key="1">
    <source>
        <dbReference type="SAM" id="Phobius"/>
    </source>
</evidence>
<evidence type="ECO:0000313" key="2">
    <source>
        <dbReference type="EMBL" id="CTP87020.1"/>
    </source>
</evidence>
<keyword evidence="1" id="KW-0472">Membrane</keyword>
<feature type="transmembrane region" description="Helical" evidence="1">
    <location>
        <begin position="6"/>
        <end position="31"/>
    </location>
</feature>
<feature type="transmembrane region" description="Helical" evidence="1">
    <location>
        <begin position="78"/>
        <end position="102"/>
    </location>
</feature>
<organism evidence="2 3">
    <name type="scientific">Xanthomonas graminis pv. poae</name>
    <dbReference type="NCBI Taxonomy" id="227946"/>
    <lineage>
        <taxon>Bacteria</taxon>
        <taxon>Pseudomonadati</taxon>
        <taxon>Pseudomonadota</taxon>
        <taxon>Gammaproteobacteria</taxon>
        <taxon>Lysobacterales</taxon>
        <taxon>Lysobacteraceae</taxon>
        <taxon>Xanthomonas</taxon>
        <taxon>Xanthomonas translucens group</taxon>
        <taxon>Xanthomonas graminis</taxon>
    </lineage>
</organism>
<proteinExistence type="predicted"/>
<accession>A0A0K2ZUG5</accession>
<protein>
    <submittedName>
        <fullName evidence="2">Putative membrane protein</fullName>
    </submittedName>
</protein>
<keyword evidence="1" id="KW-0812">Transmembrane</keyword>
<sequence length="108" mass="11580">MDTAFLFQLLATVGLQLPILFILGTGLVLLATRRPCRARTLGLWGVSLLLIGGLCGTVAALLPMLILEQGGSYATYGVWFGIMQTVFTLLHAVAMLLVVLALRLALPR</sequence>
<feature type="transmembrane region" description="Helical" evidence="1">
    <location>
        <begin position="43"/>
        <end position="66"/>
    </location>
</feature>
<dbReference type="EMBL" id="CXOK01000035">
    <property type="protein sequence ID" value="CTP87020.1"/>
    <property type="molecule type" value="Genomic_DNA"/>
</dbReference>
<gene>
    <name evidence="2" type="ORF">XTPLMG728_1415</name>
</gene>
<keyword evidence="1" id="KW-1133">Transmembrane helix</keyword>
<reference evidence="2 3" key="1">
    <citation type="submission" date="2015-07" db="EMBL/GenBank/DDBJ databases">
        <authorList>
            <person name="Noorani M."/>
        </authorList>
    </citation>
    <scope>NUCLEOTIDE SEQUENCE [LARGE SCALE GENOMIC DNA]</scope>
    <source>
        <strain evidence="2">LMG728</strain>
    </source>
</reference>
<dbReference type="AlphaFoldDB" id="A0A0K2ZUG5"/>
<name>A0A0K2ZUG5_9XANT</name>
<evidence type="ECO:0000313" key="3">
    <source>
        <dbReference type="Proteomes" id="UP000041247"/>
    </source>
</evidence>
<dbReference type="RefSeq" id="WP_053840556.1">
    <property type="nucleotide sequence ID" value="NZ_CP076250.1"/>
</dbReference>
<dbReference type="Proteomes" id="UP000041247">
    <property type="component" value="Unassembled WGS sequence"/>
</dbReference>